<evidence type="ECO:0000313" key="2">
    <source>
        <dbReference type="Proteomes" id="UP000298460"/>
    </source>
</evidence>
<gene>
    <name evidence="1" type="ORF">E4K67_27115</name>
</gene>
<protein>
    <recommendedName>
        <fullName evidence="3">Uracil-DNA glycosylase-like domain-containing protein</fullName>
    </recommendedName>
</protein>
<dbReference type="AlphaFoldDB" id="A0A4Z0QXB6"/>
<dbReference type="OrthoDB" id="1795163at2"/>
<dbReference type="EMBL" id="SPQQ01000020">
    <property type="protein sequence ID" value="TGE35070.1"/>
    <property type="molecule type" value="Genomic_DNA"/>
</dbReference>
<evidence type="ECO:0008006" key="3">
    <source>
        <dbReference type="Google" id="ProtNLM"/>
    </source>
</evidence>
<dbReference type="RefSeq" id="WP_135552511.1">
    <property type="nucleotide sequence ID" value="NZ_SPQQ01000020.1"/>
</dbReference>
<comment type="caution">
    <text evidence="1">The sequence shown here is derived from an EMBL/GenBank/DDBJ whole genome shotgun (WGS) entry which is preliminary data.</text>
</comment>
<keyword evidence="2" id="KW-1185">Reference proteome</keyword>
<accession>A0A4Z0QXB6</accession>
<evidence type="ECO:0000313" key="1">
    <source>
        <dbReference type="EMBL" id="TGE35070.1"/>
    </source>
</evidence>
<dbReference type="Proteomes" id="UP000298460">
    <property type="component" value="Unassembled WGS sequence"/>
</dbReference>
<sequence>MSGFARDKYIPLVNRDLGDRNYPIWLLINPKYPDVVSDIWRHVLDEIQDKVYREIHARIDTSNIYIRSVVSDCGIVPNTLNWWGNEVATEIKSLREIILEYNPKMLISFGAFPYEFVRRVFESKPEKGPKYWGASILKDEFERSLKKFDVIQTNMIPLLRRVITSDKLIKSDDSFSGSDRQQQYFQDVGTKIAEKVIQNRASLDIWMK</sequence>
<organism evidence="1 2">
    <name type="scientific">Desulfosporosinus fructosivorans</name>
    <dbReference type="NCBI Taxonomy" id="2018669"/>
    <lineage>
        <taxon>Bacteria</taxon>
        <taxon>Bacillati</taxon>
        <taxon>Bacillota</taxon>
        <taxon>Clostridia</taxon>
        <taxon>Eubacteriales</taxon>
        <taxon>Desulfitobacteriaceae</taxon>
        <taxon>Desulfosporosinus</taxon>
    </lineage>
</organism>
<name>A0A4Z0QXB6_9FIRM</name>
<reference evidence="1 2" key="1">
    <citation type="submission" date="2019-03" db="EMBL/GenBank/DDBJ databases">
        <title>Draft Genome Sequence of Desulfosporosinus fructosivorans Strain 63.6F, Isolated from Marine Sediment in the Baltic Sea.</title>
        <authorList>
            <person name="Hausmann B."/>
            <person name="Vandieken V."/>
            <person name="Pjevac P."/>
            <person name="Schreck K."/>
            <person name="Herbold C.W."/>
            <person name="Loy A."/>
        </authorList>
    </citation>
    <scope>NUCLEOTIDE SEQUENCE [LARGE SCALE GENOMIC DNA]</scope>
    <source>
        <strain evidence="1 2">63.6F</strain>
    </source>
</reference>
<proteinExistence type="predicted"/>